<dbReference type="GO" id="GO:0006869">
    <property type="term" value="P:lipid transport"/>
    <property type="evidence" value="ECO:0007669"/>
    <property type="project" value="UniProtKB-KW"/>
</dbReference>
<dbReference type="Proteomes" id="UP000821837">
    <property type="component" value="Chromosome 3"/>
</dbReference>
<sequence>MRGSSSKIVVLENIVKRILWVGLANLLLLPLVLAWQVMYFFYNYTDLIKREPGVLGVRTWSPYARLFLRHFNELDHELNTRLCRAYRPACQYMDIFSSHIMIVLAKSVAFFAGAPAAVLLLLSVIDEDVLSVDRLFMSLTMLSLIVPGPNLDSRREPVWRPERLMTSILAHIHYVPDHWKDRCHTTLVRDEFAHLFQYRAVS</sequence>
<evidence type="ECO:0000256" key="4">
    <source>
        <dbReference type="ARBA" id="ARBA00022448"/>
    </source>
</evidence>
<organism evidence="11 12">
    <name type="scientific">Rhipicephalus sanguineus</name>
    <name type="common">Brown dog tick</name>
    <name type="synonym">Ixodes sanguineus</name>
    <dbReference type="NCBI Taxonomy" id="34632"/>
    <lineage>
        <taxon>Eukaryota</taxon>
        <taxon>Metazoa</taxon>
        <taxon>Ecdysozoa</taxon>
        <taxon>Arthropoda</taxon>
        <taxon>Chelicerata</taxon>
        <taxon>Arachnida</taxon>
        <taxon>Acari</taxon>
        <taxon>Parasitiformes</taxon>
        <taxon>Ixodida</taxon>
        <taxon>Ixodoidea</taxon>
        <taxon>Ixodidae</taxon>
        <taxon>Rhipicephalinae</taxon>
        <taxon>Rhipicephalus</taxon>
        <taxon>Rhipicephalus</taxon>
    </lineage>
</organism>
<reference evidence="11" key="2">
    <citation type="submission" date="2021-09" db="EMBL/GenBank/DDBJ databases">
        <authorList>
            <person name="Jia N."/>
            <person name="Wang J."/>
            <person name="Shi W."/>
            <person name="Du L."/>
            <person name="Sun Y."/>
            <person name="Zhan W."/>
            <person name="Jiang J."/>
            <person name="Wang Q."/>
            <person name="Zhang B."/>
            <person name="Ji P."/>
            <person name="Sakyi L.B."/>
            <person name="Cui X."/>
            <person name="Yuan T."/>
            <person name="Jiang B."/>
            <person name="Yang W."/>
            <person name="Lam T.T.-Y."/>
            <person name="Chang Q."/>
            <person name="Ding S."/>
            <person name="Wang X."/>
            <person name="Zhu J."/>
            <person name="Ruan X."/>
            <person name="Zhao L."/>
            <person name="Wei J."/>
            <person name="Que T."/>
            <person name="Du C."/>
            <person name="Cheng J."/>
            <person name="Dai P."/>
            <person name="Han X."/>
            <person name="Huang E."/>
            <person name="Gao Y."/>
            <person name="Liu J."/>
            <person name="Shao H."/>
            <person name="Ye R."/>
            <person name="Li L."/>
            <person name="Wei W."/>
            <person name="Wang X."/>
            <person name="Wang C."/>
            <person name="Huo Q."/>
            <person name="Li W."/>
            <person name="Guo W."/>
            <person name="Chen H."/>
            <person name="Chen S."/>
            <person name="Zhou L."/>
            <person name="Zhou L."/>
            <person name="Ni X."/>
            <person name="Tian J."/>
            <person name="Zhou Y."/>
            <person name="Sheng Y."/>
            <person name="Liu T."/>
            <person name="Pan Y."/>
            <person name="Xia L."/>
            <person name="Li J."/>
            <person name="Zhao F."/>
            <person name="Cao W."/>
        </authorList>
    </citation>
    <scope>NUCLEOTIDE SEQUENCE</scope>
    <source>
        <strain evidence="11">Rsan-2018</strain>
        <tissue evidence="11">Larvae</tissue>
    </source>
</reference>
<reference evidence="11" key="1">
    <citation type="journal article" date="2020" name="Cell">
        <title>Large-Scale Comparative Analyses of Tick Genomes Elucidate Their Genetic Diversity and Vector Capacities.</title>
        <authorList>
            <consortium name="Tick Genome and Microbiome Consortium (TIGMIC)"/>
            <person name="Jia N."/>
            <person name="Wang J."/>
            <person name="Shi W."/>
            <person name="Du L."/>
            <person name="Sun Y."/>
            <person name="Zhan W."/>
            <person name="Jiang J.F."/>
            <person name="Wang Q."/>
            <person name="Zhang B."/>
            <person name="Ji P."/>
            <person name="Bell-Sakyi L."/>
            <person name="Cui X.M."/>
            <person name="Yuan T.T."/>
            <person name="Jiang B.G."/>
            <person name="Yang W.F."/>
            <person name="Lam T.T."/>
            <person name="Chang Q.C."/>
            <person name="Ding S.J."/>
            <person name="Wang X.J."/>
            <person name="Zhu J.G."/>
            <person name="Ruan X.D."/>
            <person name="Zhao L."/>
            <person name="Wei J.T."/>
            <person name="Ye R.Z."/>
            <person name="Que T.C."/>
            <person name="Du C.H."/>
            <person name="Zhou Y.H."/>
            <person name="Cheng J.X."/>
            <person name="Dai P.F."/>
            <person name="Guo W.B."/>
            <person name="Han X.H."/>
            <person name="Huang E.J."/>
            <person name="Li L.F."/>
            <person name="Wei W."/>
            <person name="Gao Y.C."/>
            <person name="Liu J.Z."/>
            <person name="Shao H.Z."/>
            <person name="Wang X."/>
            <person name="Wang C.C."/>
            <person name="Yang T.C."/>
            <person name="Huo Q.B."/>
            <person name="Li W."/>
            <person name="Chen H.Y."/>
            <person name="Chen S.E."/>
            <person name="Zhou L.G."/>
            <person name="Ni X.B."/>
            <person name="Tian J.H."/>
            <person name="Sheng Y."/>
            <person name="Liu T."/>
            <person name="Pan Y.S."/>
            <person name="Xia L.Y."/>
            <person name="Li J."/>
            <person name="Zhao F."/>
            <person name="Cao W.C."/>
        </authorList>
    </citation>
    <scope>NUCLEOTIDE SEQUENCE</scope>
    <source>
        <strain evidence="11">Rsan-2018</strain>
    </source>
</reference>
<dbReference type="PANTHER" id="PTHR13038">
    <property type="entry name" value="APG9 AUTOPHAGY 9"/>
    <property type="match status" value="1"/>
</dbReference>
<evidence type="ECO:0000256" key="9">
    <source>
        <dbReference type="ARBA" id="ARBA00023136"/>
    </source>
</evidence>
<evidence type="ECO:0000256" key="10">
    <source>
        <dbReference type="RuleBase" id="RU364027"/>
    </source>
</evidence>
<dbReference type="GO" id="GO:0061709">
    <property type="term" value="P:reticulophagy"/>
    <property type="evidence" value="ECO:0007669"/>
    <property type="project" value="TreeGrafter"/>
</dbReference>
<accession>A0A9D4Q0P3</accession>
<gene>
    <name evidence="11" type="ORF">HPB52_015017</name>
</gene>
<name>A0A9D4Q0P3_RHISA</name>
<evidence type="ECO:0000256" key="7">
    <source>
        <dbReference type="ARBA" id="ARBA00023006"/>
    </source>
</evidence>
<evidence type="ECO:0000313" key="11">
    <source>
        <dbReference type="EMBL" id="KAH7962244.1"/>
    </source>
</evidence>
<dbReference type="GO" id="GO:0005776">
    <property type="term" value="C:autophagosome"/>
    <property type="evidence" value="ECO:0007669"/>
    <property type="project" value="TreeGrafter"/>
</dbReference>
<dbReference type="GO" id="GO:0000422">
    <property type="term" value="P:autophagy of mitochondrion"/>
    <property type="evidence" value="ECO:0007669"/>
    <property type="project" value="TreeGrafter"/>
</dbReference>
<evidence type="ECO:0000256" key="1">
    <source>
        <dbReference type="ARBA" id="ARBA00004511"/>
    </source>
</evidence>
<evidence type="ECO:0000313" key="12">
    <source>
        <dbReference type="Proteomes" id="UP000821837"/>
    </source>
</evidence>
<feature type="transmembrane region" description="Helical" evidence="10">
    <location>
        <begin position="103"/>
        <end position="125"/>
    </location>
</feature>
<comment type="similarity">
    <text evidence="2 10">Belongs to the ATG9 family.</text>
</comment>
<dbReference type="GO" id="GO:0034497">
    <property type="term" value="P:protein localization to phagophore assembly site"/>
    <property type="evidence" value="ECO:0007669"/>
    <property type="project" value="TreeGrafter"/>
</dbReference>
<dbReference type="VEuPathDB" id="VectorBase:RSAN_026393"/>
<evidence type="ECO:0000256" key="8">
    <source>
        <dbReference type="ARBA" id="ARBA00023055"/>
    </source>
</evidence>
<dbReference type="AlphaFoldDB" id="A0A9D4Q0P3"/>
<keyword evidence="8 10" id="KW-0445">Lipid transport</keyword>
<dbReference type="PANTHER" id="PTHR13038:SF10">
    <property type="entry name" value="AUTOPHAGY-RELATED PROTEIN 9"/>
    <property type="match status" value="1"/>
</dbReference>
<evidence type="ECO:0000256" key="6">
    <source>
        <dbReference type="ARBA" id="ARBA00022989"/>
    </source>
</evidence>
<keyword evidence="12" id="KW-1185">Reference proteome</keyword>
<comment type="caution">
    <text evidence="11">The sequence shown here is derived from an EMBL/GenBank/DDBJ whole genome shotgun (WGS) entry which is preliminary data.</text>
</comment>
<keyword evidence="4 10" id="KW-0813">Transport</keyword>
<evidence type="ECO:0000256" key="3">
    <source>
        <dbReference type="ARBA" id="ARBA00018074"/>
    </source>
</evidence>
<dbReference type="GO" id="GO:0034045">
    <property type="term" value="C:phagophore assembly site membrane"/>
    <property type="evidence" value="ECO:0007669"/>
    <property type="project" value="UniProtKB-SubCell"/>
</dbReference>
<protein>
    <recommendedName>
        <fullName evidence="3 10">Autophagy-related protein 9</fullName>
    </recommendedName>
</protein>
<evidence type="ECO:0000256" key="5">
    <source>
        <dbReference type="ARBA" id="ARBA00022692"/>
    </source>
</evidence>
<proteinExistence type="inferred from homology"/>
<keyword evidence="7 10" id="KW-0072">Autophagy</keyword>
<evidence type="ECO:0000256" key="2">
    <source>
        <dbReference type="ARBA" id="ARBA00006185"/>
    </source>
</evidence>
<comment type="subcellular location">
    <subcellularLocation>
        <location evidence="1 10">Preautophagosomal structure membrane</location>
        <topology evidence="1 10">Multi-pass membrane protein</topology>
    </subcellularLocation>
</comment>
<feature type="transmembrane region" description="Helical" evidence="10">
    <location>
        <begin position="20"/>
        <end position="42"/>
    </location>
</feature>
<comment type="caution">
    <text evidence="10">Lacks conserved residue(s) required for the propagation of feature annotation.</text>
</comment>
<dbReference type="GO" id="GO:0034727">
    <property type="term" value="P:piecemeal microautophagy of the nucleus"/>
    <property type="evidence" value="ECO:0007669"/>
    <property type="project" value="TreeGrafter"/>
</dbReference>
<keyword evidence="5 10" id="KW-0812">Transmembrane</keyword>
<keyword evidence="9 10" id="KW-0472">Membrane</keyword>
<dbReference type="EMBL" id="JABSTV010001249">
    <property type="protein sequence ID" value="KAH7962244.1"/>
    <property type="molecule type" value="Genomic_DNA"/>
</dbReference>
<comment type="function">
    <text evidence="10">Phospholipid scramblase involved in autophagy. Cycles between the preautophagosomal structure/phagophore assembly site (PAS) and the cytoplasmic vesicle pool and supplies membrane for the growing autophagosome. Lipid scramblase activity plays a key role in preautophagosomal structure/phagophore assembly by distributing the phospholipids that arrive through ATG2 from the cytoplasmic to the luminal leaflet of the bilayer, thereby driving autophagosomal membrane expansion.</text>
</comment>
<dbReference type="Pfam" id="PF04109">
    <property type="entry name" value="ATG9"/>
    <property type="match status" value="1"/>
</dbReference>
<keyword evidence="6 10" id="KW-1133">Transmembrane helix</keyword>
<dbReference type="InterPro" id="IPR007241">
    <property type="entry name" value="Autophagy-rel_prot_9"/>
</dbReference>